<dbReference type="CDD" id="cd05237">
    <property type="entry name" value="UDP_invert_4-6DH_SDR_e"/>
    <property type="match status" value="1"/>
</dbReference>
<keyword evidence="2" id="KW-1133">Transmembrane helix</keyword>
<comment type="similarity">
    <text evidence="1">Belongs to the polysaccharide synthase family.</text>
</comment>
<dbReference type="PANTHER" id="PTHR43318:SF1">
    <property type="entry name" value="POLYSACCHARIDE BIOSYNTHESIS PROTEIN EPSC-RELATED"/>
    <property type="match status" value="1"/>
</dbReference>
<feature type="transmembrane region" description="Helical" evidence="2">
    <location>
        <begin position="56"/>
        <end position="74"/>
    </location>
</feature>
<evidence type="ECO:0000313" key="4">
    <source>
        <dbReference type="EMBL" id="MFM1524199.1"/>
    </source>
</evidence>
<feature type="transmembrane region" description="Helical" evidence="2">
    <location>
        <begin position="12"/>
        <end position="36"/>
    </location>
</feature>
<reference evidence="4 5" key="1">
    <citation type="journal article" date="2024" name="Front. Microbiol.">
        <title>Pangenomic and biochemical analyses of Helcococcus ovis reveal widespread tetracycline resistance and a novel bacterial species, Helcococcus bovis.</title>
        <authorList>
            <person name="Cunha F."/>
            <person name="Zhai Y."/>
            <person name="Casaro S."/>
            <person name="Jones K.L."/>
            <person name="Hernandez M."/>
            <person name="Bisinotto R.S."/>
            <person name="Kariyawasam S."/>
            <person name="Brown M.B."/>
            <person name="Phillips A."/>
            <person name="Jeong K.C."/>
            <person name="Galvao K.N."/>
        </authorList>
    </citation>
    <scope>NUCLEOTIDE SEQUENCE [LARGE SCALE GENOMIC DNA]</scope>
    <source>
        <strain evidence="4 5">KG197</strain>
    </source>
</reference>
<dbReference type="InterPro" id="IPR003869">
    <property type="entry name" value="Polysac_CapD-like"/>
</dbReference>
<name>A0ABW9F424_9FIRM</name>
<comment type="caution">
    <text evidence="4">The sequence shown here is derived from an EMBL/GenBank/DDBJ whole genome shotgun (WGS) entry which is preliminary data.</text>
</comment>
<gene>
    <name evidence="4" type="ORF">ABGF40_00755</name>
</gene>
<dbReference type="SUPFAM" id="SSF51735">
    <property type="entry name" value="NAD(P)-binding Rossmann-fold domains"/>
    <property type="match status" value="2"/>
</dbReference>
<protein>
    <submittedName>
        <fullName evidence="4">Nucleoside-diphosphate sugar epimerase/dehydratase</fullName>
    </submittedName>
</protein>
<organism evidence="4 5">
    <name type="scientific">Helcococcus bovis</name>
    <dbReference type="NCBI Taxonomy" id="3153252"/>
    <lineage>
        <taxon>Bacteria</taxon>
        <taxon>Bacillati</taxon>
        <taxon>Bacillota</taxon>
        <taxon>Tissierellia</taxon>
        <taxon>Tissierellales</taxon>
        <taxon>Peptoniphilaceae</taxon>
        <taxon>Helcococcus</taxon>
    </lineage>
</organism>
<dbReference type="PANTHER" id="PTHR43318">
    <property type="entry name" value="UDP-N-ACETYLGLUCOSAMINE 4,6-DEHYDRATASE"/>
    <property type="match status" value="1"/>
</dbReference>
<dbReference type="RefSeq" id="WP_408126116.1">
    <property type="nucleotide sequence ID" value="NZ_JBFNFH010000001.1"/>
</dbReference>
<evidence type="ECO:0000256" key="2">
    <source>
        <dbReference type="SAM" id="Phobius"/>
    </source>
</evidence>
<dbReference type="InterPro" id="IPR051203">
    <property type="entry name" value="Polysaccharide_Synthase-Rel"/>
</dbReference>
<sequence length="667" mass="76111">MNDLKKKIQHWQFINFGLLLFDIAAIQFGFLFALMLRFDFSYTTIPSIYIKNYMEMTPYYTVITLIVFYILKMYKSLWRFASVPELFKGIYSFFITTAIHYVIALIFKFRMPASYFIVGGLVQFLMVTGVRFAYKIYLILITNRIDSVSEKLINNVLIVGAGEAGRMIAHDIRNYEKEKYIVKGFIDDNPNKWGRYILSIPILGNRDTILSNSVKYKIDTIIIAIPSASIEMRQDIINIAKETGAKLKIIPSIPDLLDSNNVTMKQLKDVQIEDLLERDSIKINTAATMRNISGKVVLVTGGGGTIGSELSRQIAQNNPKQLILFDIYENNTYEIEQELRRKYKDLNLVAVIGSVREQKRLDDVFNQYRPNIVYHAAAHKHVPLMEVSPNEAIKNNIYGTFNTAYAALRYNVEKFILISTDKAVNPTSVMGATKRVCEMIIQSMDYVIRNKDLSKLPKLDIINQGKLRDFDCKFVTNFVAVRFGNVLGSNGSVIPLFKKQIAEGGPVTVTHKDIIRYFMTISEAVGLVIEAGFYAKGGEIFVLDMGEPVKIDTLARNLIKLSGYVPDQDIRIEYTGLRPGEKLYEEKLMSEEGLRKTENQLIHIAQPIDFDNEIFFDNLISMQNPASKNDVTNVLKYLSTIVPTYHSSESDLLNNKEKFEQLYKTSK</sequence>
<feature type="transmembrane region" description="Helical" evidence="2">
    <location>
        <begin position="113"/>
        <end position="134"/>
    </location>
</feature>
<evidence type="ECO:0000259" key="3">
    <source>
        <dbReference type="Pfam" id="PF02719"/>
    </source>
</evidence>
<dbReference type="Proteomes" id="UP001629536">
    <property type="component" value="Unassembled WGS sequence"/>
</dbReference>
<proteinExistence type="inferred from homology"/>
<feature type="transmembrane region" description="Helical" evidence="2">
    <location>
        <begin position="86"/>
        <end position="107"/>
    </location>
</feature>
<keyword evidence="2" id="KW-0812">Transmembrane</keyword>
<dbReference type="Gene3D" id="3.40.50.720">
    <property type="entry name" value="NAD(P)-binding Rossmann-like Domain"/>
    <property type="match status" value="2"/>
</dbReference>
<evidence type="ECO:0000313" key="5">
    <source>
        <dbReference type="Proteomes" id="UP001629536"/>
    </source>
</evidence>
<accession>A0ABW9F424</accession>
<keyword evidence="2" id="KW-0472">Membrane</keyword>
<dbReference type="EMBL" id="JBFNFH010000001">
    <property type="protein sequence ID" value="MFM1524199.1"/>
    <property type="molecule type" value="Genomic_DNA"/>
</dbReference>
<dbReference type="Pfam" id="PF02719">
    <property type="entry name" value="Polysacc_synt_2"/>
    <property type="match status" value="1"/>
</dbReference>
<dbReference type="Pfam" id="PF13727">
    <property type="entry name" value="CoA_binding_3"/>
    <property type="match status" value="1"/>
</dbReference>
<feature type="domain" description="Polysaccharide biosynthesis protein CapD-like" evidence="3">
    <location>
        <begin position="297"/>
        <end position="606"/>
    </location>
</feature>
<evidence type="ECO:0000256" key="1">
    <source>
        <dbReference type="ARBA" id="ARBA00007430"/>
    </source>
</evidence>
<keyword evidence="5" id="KW-1185">Reference proteome</keyword>
<dbReference type="InterPro" id="IPR036291">
    <property type="entry name" value="NAD(P)-bd_dom_sf"/>
</dbReference>